<sequence length="411" mass="46105">MNDFSTVIIGGGISGLTCAKYLNEKGYGFMLLEGSDALGGRVRTDKVDGFLLDRGFQVLLTNYPEAKKILNYNNLDLKYFTSGSMIKAEKGFMKMENPFRNKMAYITMAFSSVGSLSDKLKIRKFANDLAEIPDEDFFKMDATDTLTFLKNYGWSDKMINNFFKPFFGGVFLENDLVTSSNFFQFVFKQFFRGDAAIPADGIQAIPEQIAEMIPNNRIRKNSRVKGFEGNQIFLEGGEVLTADKIVVATDPHTSDDLLGETNKRTYNITTCTYFSAESSPLKGEKFIALNPNRRGVVHNVCVPSDISINYGSAGKSLISVSTQGLDRLDERNLTSRIKRELFDWFGAQVNVWKHLKTYHIPESLVQYRAGSVKQDLKLADNLYRCGDYLSYPSLNAAMQTGREVAGMIMEA</sequence>
<accession>A0ABN8F1G2</accession>
<dbReference type="InterPro" id="IPR036188">
    <property type="entry name" value="FAD/NAD-bd_sf"/>
</dbReference>
<dbReference type="Pfam" id="PF01593">
    <property type="entry name" value="Amino_oxidase"/>
    <property type="match status" value="1"/>
</dbReference>
<evidence type="ECO:0000313" key="3">
    <source>
        <dbReference type="Proteomes" id="UP000837932"/>
    </source>
</evidence>
<evidence type="ECO:0000259" key="1">
    <source>
        <dbReference type="Pfam" id="PF01593"/>
    </source>
</evidence>
<dbReference type="Proteomes" id="UP000837932">
    <property type="component" value="Unassembled WGS sequence"/>
</dbReference>
<dbReference type="PANTHER" id="PTHR42841">
    <property type="entry name" value="AMINE OXIDASE"/>
    <property type="match status" value="1"/>
</dbReference>
<comment type="caution">
    <text evidence="2">The sequence shown here is derived from an EMBL/GenBank/DDBJ whole genome shotgun (WGS) entry which is preliminary data.</text>
</comment>
<gene>
    <name evidence="2" type="ORF">EMA8858_03365</name>
</gene>
<proteinExistence type="predicted"/>
<protein>
    <recommendedName>
        <fullName evidence="1">Amine oxidase domain-containing protein</fullName>
    </recommendedName>
</protein>
<feature type="domain" description="Amine oxidase" evidence="1">
    <location>
        <begin position="13"/>
        <end position="406"/>
    </location>
</feature>
<reference evidence="2" key="1">
    <citation type="submission" date="2021-12" db="EMBL/GenBank/DDBJ databases">
        <authorList>
            <person name="Rodrigo-Torres L."/>
            <person name="Arahal R. D."/>
            <person name="Lucena T."/>
        </authorList>
    </citation>
    <scope>NUCLEOTIDE SEQUENCE</scope>
    <source>
        <strain evidence="2">CECT 8858</strain>
    </source>
</reference>
<evidence type="ECO:0000313" key="2">
    <source>
        <dbReference type="EMBL" id="CAH0997222.1"/>
    </source>
</evidence>
<organism evidence="2 3">
    <name type="scientific">Emticicia aquatica</name>
    <dbReference type="NCBI Taxonomy" id="1681835"/>
    <lineage>
        <taxon>Bacteria</taxon>
        <taxon>Pseudomonadati</taxon>
        <taxon>Bacteroidota</taxon>
        <taxon>Cytophagia</taxon>
        <taxon>Cytophagales</taxon>
        <taxon>Leadbetterellaceae</taxon>
        <taxon>Emticicia</taxon>
    </lineage>
</organism>
<dbReference type="Gene3D" id="3.50.50.60">
    <property type="entry name" value="FAD/NAD(P)-binding domain"/>
    <property type="match status" value="1"/>
</dbReference>
<dbReference type="EMBL" id="CAKLPY010000002">
    <property type="protein sequence ID" value="CAH0997222.1"/>
    <property type="molecule type" value="Genomic_DNA"/>
</dbReference>
<dbReference type="SUPFAM" id="SSF51905">
    <property type="entry name" value="FAD/NAD(P)-binding domain"/>
    <property type="match status" value="1"/>
</dbReference>
<name>A0ABN8F1G2_9BACT</name>
<keyword evidence="3" id="KW-1185">Reference proteome</keyword>
<dbReference type="RefSeq" id="WP_238807830.1">
    <property type="nucleotide sequence ID" value="NZ_CAKLPY010000002.1"/>
</dbReference>
<dbReference type="InterPro" id="IPR002937">
    <property type="entry name" value="Amino_oxidase"/>
</dbReference>